<proteinExistence type="predicted"/>
<organism evidence="1">
    <name type="scientific">Culex pipiens</name>
    <name type="common">House mosquito</name>
    <dbReference type="NCBI Taxonomy" id="7175"/>
    <lineage>
        <taxon>Eukaryota</taxon>
        <taxon>Metazoa</taxon>
        <taxon>Ecdysozoa</taxon>
        <taxon>Arthropoda</taxon>
        <taxon>Hexapoda</taxon>
        <taxon>Insecta</taxon>
        <taxon>Pterygota</taxon>
        <taxon>Neoptera</taxon>
        <taxon>Endopterygota</taxon>
        <taxon>Diptera</taxon>
        <taxon>Nematocera</taxon>
        <taxon>Culicoidea</taxon>
        <taxon>Culicidae</taxon>
        <taxon>Culicinae</taxon>
        <taxon>Culicini</taxon>
        <taxon>Culex</taxon>
        <taxon>Culex</taxon>
    </lineage>
</organism>
<dbReference type="EMBL" id="HBUE01061955">
    <property type="protein sequence ID" value="CAG6469020.1"/>
    <property type="molecule type" value="Transcribed_RNA"/>
</dbReference>
<sequence>MASVVRASVPTTRRRWCFSARTAASHRPPNVGARAGMKWNWMVDSAQYADTFSRNCWSRNWLSSSFSSFSAPVKLVALSQYRLRGRPLRATNRLSAAMNPSVLRSLTSSMCVAFVAIHTNSAM</sequence>
<dbReference type="AlphaFoldDB" id="A0A8D8FFK7"/>
<name>A0A8D8FFK7_CULPI</name>
<evidence type="ECO:0000313" key="1">
    <source>
        <dbReference type="EMBL" id="CAG6469020.1"/>
    </source>
</evidence>
<reference evidence="1" key="1">
    <citation type="submission" date="2021-05" db="EMBL/GenBank/DDBJ databases">
        <authorList>
            <person name="Alioto T."/>
            <person name="Alioto T."/>
            <person name="Gomez Garrido J."/>
        </authorList>
    </citation>
    <scope>NUCLEOTIDE SEQUENCE</scope>
</reference>
<protein>
    <submittedName>
        <fullName evidence="1">(northern house mosquito) hypothetical protein</fullName>
    </submittedName>
</protein>
<accession>A0A8D8FFK7</accession>